<evidence type="ECO:0000313" key="2">
    <source>
        <dbReference type="Proteomes" id="UP000268093"/>
    </source>
</evidence>
<dbReference type="EMBL" id="RBNI01007915">
    <property type="protein sequence ID" value="RUP45022.1"/>
    <property type="molecule type" value="Genomic_DNA"/>
</dbReference>
<keyword evidence="2" id="KW-1185">Reference proteome</keyword>
<dbReference type="GO" id="GO:0005743">
    <property type="term" value="C:mitochondrial inner membrane"/>
    <property type="evidence" value="ECO:0007669"/>
    <property type="project" value="UniProtKB-SubCell"/>
</dbReference>
<sequence>MLRLAIARTLSRPHLVRPLAPTRPLTGPCRPLSSNVSAGGGETKKLDPLVGVETRRNPSARSALSPMLDRLQFTSDSLRGLTADVKDPQELLQKLAKALNEFTGYTQIEKVKEEVVKRAEAFDLSRQRLQTAKQHYESTIETRSRTQREINELLQRKHLWTSEDVTRFTELYRSEHTCSQGESLAKEEYQQREKEMDREYLELTRSIMERYHEEQLWSDKIRGASTYGTWALLAANVVLFVTLQTVFEPWKRRRMAERFEEMLVRKVEEEEEKFGGAIESLGRREEDLARSQMALVAALEVVGRWREGGVVGGEERDRERESGGLNEGEEELKVPVVVMPEEDGSIKMTRRGYLLYGVESAIAGGLVTALVAYFTKLPTRKI</sequence>
<accession>A0A433D2G3</accession>
<dbReference type="Pfam" id="PF05546">
    <property type="entry name" value="She9_MDM33"/>
    <property type="match status" value="1"/>
</dbReference>
<reference evidence="1 2" key="1">
    <citation type="journal article" date="2018" name="New Phytol.">
        <title>Phylogenomics of Endogonaceae and evolution of mycorrhizas within Mucoromycota.</title>
        <authorList>
            <person name="Chang Y."/>
            <person name="Desiro A."/>
            <person name="Na H."/>
            <person name="Sandor L."/>
            <person name="Lipzen A."/>
            <person name="Clum A."/>
            <person name="Barry K."/>
            <person name="Grigoriev I.V."/>
            <person name="Martin F.M."/>
            <person name="Stajich J.E."/>
            <person name="Smith M.E."/>
            <person name="Bonito G."/>
            <person name="Spatafora J.W."/>
        </authorList>
    </citation>
    <scope>NUCLEOTIDE SEQUENCE [LARGE SCALE GENOMIC DNA]</scope>
    <source>
        <strain evidence="1 2">GMNB39</strain>
    </source>
</reference>
<dbReference type="PANTHER" id="PTHR31961">
    <property type="entry name" value="SENSITIVE TO HIGH EXPRESSION PROTEIN 9, MITOCHONDRIAL"/>
    <property type="match status" value="1"/>
</dbReference>
<protein>
    <submittedName>
        <fullName evidence="1">Mdm33 family-domain-containing protein</fullName>
    </submittedName>
</protein>
<comment type="caution">
    <text evidence="1">The sequence shown here is derived from an EMBL/GenBank/DDBJ whole genome shotgun (WGS) entry which is preliminary data.</text>
</comment>
<name>A0A433D2G3_9FUNG</name>
<dbReference type="OrthoDB" id="5595506at2759"/>
<organism evidence="1 2">
    <name type="scientific">Jimgerdemannia flammicorona</name>
    <dbReference type="NCBI Taxonomy" id="994334"/>
    <lineage>
        <taxon>Eukaryota</taxon>
        <taxon>Fungi</taxon>
        <taxon>Fungi incertae sedis</taxon>
        <taxon>Mucoromycota</taxon>
        <taxon>Mucoromycotina</taxon>
        <taxon>Endogonomycetes</taxon>
        <taxon>Endogonales</taxon>
        <taxon>Endogonaceae</taxon>
        <taxon>Jimgerdemannia</taxon>
    </lineage>
</organism>
<dbReference type="Proteomes" id="UP000268093">
    <property type="component" value="Unassembled WGS sequence"/>
</dbReference>
<evidence type="ECO:0000313" key="1">
    <source>
        <dbReference type="EMBL" id="RUP45022.1"/>
    </source>
</evidence>
<proteinExistence type="predicted"/>
<dbReference type="InterPro" id="IPR008839">
    <property type="entry name" value="MDM33_fungi"/>
</dbReference>
<dbReference type="PANTHER" id="PTHR31961:SF3">
    <property type="entry name" value="SENSITIVE TO HIGH EXPRESSION PROTEIN 9, MITOCHONDRIAL"/>
    <property type="match status" value="1"/>
</dbReference>
<dbReference type="GO" id="GO:0007007">
    <property type="term" value="P:inner mitochondrial membrane organization"/>
    <property type="evidence" value="ECO:0007669"/>
    <property type="project" value="TreeGrafter"/>
</dbReference>
<gene>
    <name evidence="1" type="ORF">BC936DRAFT_148713</name>
</gene>